<evidence type="ECO:0000256" key="10">
    <source>
        <dbReference type="ARBA" id="ARBA00048567"/>
    </source>
</evidence>
<feature type="binding site" evidence="11">
    <location>
        <position position="42"/>
    </location>
    <ligand>
        <name>substrate</name>
    </ligand>
</feature>
<dbReference type="InterPro" id="IPR031322">
    <property type="entry name" value="Shikimate/glucono_kinase"/>
</dbReference>
<feature type="binding site" evidence="11">
    <location>
        <begin position="20"/>
        <end position="25"/>
    </location>
    <ligand>
        <name>ATP</name>
        <dbReference type="ChEBI" id="CHEBI:30616"/>
    </ligand>
</feature>
<dbReference type="RefSeq" id="WP_381438210.1">
    <property type="nucleotide sequence ID" value="NZ_JBHSNO010000015.1"/>
</dbReference>
<dbReference type="PRINTS" id="PR01100">
    <property type="entry name" value="SHIKIMTKNASE"/>
</dbReference>
<keyword evidence="12" id="KW-1133">Transmembrane helix</keyword>
<feature type="binding site" evidence="11">
    <location>
        <position position="88"/>
    </location>
    <ligand>
        <name>substrate</name>
    </ligand>
</feature>
<comment type="function">
    <text evidence="11">Catalyzes the specific phosphorylation of the 3-hydroxyl group of shikimic acid using ATP as a cosubstrate.</text>
</comment>
<feature type="binding site" evidence="11">
    <location>
        <position position="127"/>
    </location>
    <ligand>
        <name>ATP</name>
        <dbReference type="ChEBI" id="CHEBI:30616"/>
    </ligand>
</feature>
<sequence length="184" mass="21415">MRLREVPVRQQSIVLIGFMGVGKTTIGTLVAQKLYRSFVDIDEEIEKEFGMPTTDIFKVHGETVFREHEKKLIQFYCEQKLKIISIGGGAFMQPEVREACLANCTVFYLDVSWEQWKERLDILIDSRPILQNRDLDEIEKLFYERQGAYSLNHSTLSVNDQSPEQIADHIVESLKLAWDIYEPQ</sequence>
<evidence type="ECO:0000256" key="2">
    <source>
        <dbReference type="ARBA" id="ARBA00006997"/>
    </source>
</evidence>
<keyword evidence="11" id="KW-0963">Cytoplasm</keyword>
<feature type="transmembrane region" description="Helical" evidence="12">
    <location>
        <begin position="12"/>
        <end position="31"/>
    </location>
</feature>
<dbReference type="Pfam" id="PF01202">
    <property type="entry name" value="SKI"/>
    <property type="match status" value="1"/>
</dbReference>
<dbReference type="InterPro" id="IPR000623">
    <property type="entry name" value="Shikimate_kinase/TSH1"/>
</dbReference>
<keyword evidence="11" id="KW-0460">Magnesium</keyword>
<comment type="cofactor">
    <cofactor evidence="11">
        <name>Mg(2+)</name>
        <dbReference type="ChEBI" id="CHEBI:18420"/>
    </cofactor>
    <text evidence="11">Binds 1 Mg(2+) ion per subunit.</text>
</comment>
<protein>
    <recommendedName>
        <fullName evidence="3 11">Shikimate kinase</fullName>
        <shortName evidence="11">SK</shortName>
        <ecNumber evidence="3 11">2.7.1.71</ecNumber>
    </recommendedName>
</protein>
<feature type="binding site" evidence="11">
    <location>
        <position position="24"/>
    </location>
    <ligand>
        <name>Mg(2+)</name>
        <dbReference type="ChEBI" id="CHEBI:18420"/>
    </ligand>
</feature>
<evidence type="ECO:0000256" key="9">
    <source>
        <dbReference type="ARBA" id="ARBA00023141"/>
    </source>
</evidence>
<comment type="caution">
    <text evidence="13">The sequence shown here is derived from an EMBL/GenBank/DDBJ whole genome shotgun (WGS) entry which is preliminary data.</text>
</comment>
<dbReference type="EC" id="2.7.1.71" evidence="3 11"/>
<evidence type="ECO:0000256" key="7">
    <source>
        <dbReference type="ARBA" id="ARBA00022777"/>
    </source>
</evidence>
<evidence type="ECO:0000256" key="4">
    <source>
        <dbReference type="ARBA" id="ARBA00022605"/>
    </source>
</evidence>
<evidence type="ECO:0000256" key="11">
    <source>
        <dbReference type="HAMAP-Rule" id="MF_00109"/>
    </source>
</evidence>
<evidence type="ECO:0000256" key="3">
    <source>
        <dbReference type="ARBA" id="ARBA00012154"/>
    </source>
</evidence>
<evidence type="ECO:0000256" key="5">
    <source>
        <dbReference type="ARBA" id="ARBA00022679"/>
    </source>
</evidence>
<comment type="pathway">
    <text evidence="1 11">Metabolic intermediate biosynthesis; chorismate biosynthesis; chorismate from D-erythrose 4-phosphate and phosphoenolpyruvate: step 5/7.</text>
</comment>
<dbReference type="InterPro" id="IPR027417">
    <property type="entry name" value="P-loop_NTPase"/>
</dbReference>
<keyword evidence="9 11" id="KW-0057">Aromatic amino acid biosynthesis</keyword>
<dbReference type="HAMAP" id="MF_00109">
    <property type="entry name" value="Shikimate_kinase"/>
    <property type="match status" value="1"/>
</dbReference>
<organism evidence="13 14">
    <name type="scientific">Sporosarcina soli</name>
    <dbReference type="NCBI Taxonomy" id="334736"/>
    <lineage>
        <taxon>Bacteria</taxon>
        <taxon>Bacillati</taxon>
        <taxon>Bacillota</taxon>
        <taxon>Bacilli</taxon>
        <taxon>Bacillales</taxon>
        <taxon>Caryophanaceae</taxon>
        <taxon>Sporosarcina</taxon>
    </lineage>
</organism>
<keyword evidence="11" id="KW-0479">Metal-binding</keyword>
<keyword evidence="8 11" id="KW-0067">ATP-binding</keyword>
<keyword evidence="6 11" id="KW-0547">Nucleotide-binding</keyword>
<evidence type="ECO:0000313" key="13">
    <source>
        <dbReference type="EMBL" id="MFC5590987.1"/>
    </source>
</evidence>
<keyword evidence="5 11" id="KW-0808">Transferase</keyword>
<keyword evidence="4 11" id="KW-0028">Amino-acid biosynthesis</keyword>
<evidence type="ECO:0000313" key="14">
    <source>
        <dbReference type="Proteomes" id="UP001596109"/>
    </source>
</evidence>
<keyword evidence="12" id="KW-0472">Membrane</keyword>
<comment type="subcellular location">
    <subcellularLocation>
        <location evidence="11">Cytoplasm</location>
    </subcellularLocation>
</comment>
<reference evidence="14" key="1">
    <citation type="journal article" date="2019" name="Int. J. Syst. Evol. Microbiol.">
        <title>The Global Catalogue of Microorganisms (GCM) 10K type strain sequencing project: providing services to taxonomists for standard genome sequencing and annotation.</title>
        <authorList>
            <consortium name="The Broad Institute Genomics Platform"/>
            <consortium name="The Broad Institute Genome Sequencing Center for Infectious Disease"/>
            <person name="Wu L."/>
            <person name="Ma J."/>
        </authorList>
    </citation>
    <scope>NUCLEOTIDE SEQUENCE [LARGE SCALE GENOMIC DNA]</scope>
    <source>
        <strain evidence="14">CGMCC 4.1434</strain>
    </source>
</reference>
<dbReference type="PANTHER" id="PTHR21087">
    <property type="entry name" value="SHIKIMATE KINASE"/>
    <property type="match status" value="1"/>
</dbReference>
<keyword evidence="7 11" id="KW-0418">Kinase</keyword>
<accession>A0ABW0TNA0</accession>
<feature type="binding site" evidence="11">
    <location>
        <position position="161"/>
    </location>
    <ligand>
        <name>ATP</name>
        <dbReference type="ChEBI" id="CHEBI:30616"/>
    </ligand>
</feature>
<dbReference type="EMBL" id="JBHSNO010000015">
    <property type="protein sequence ID" value="MFC5590987.1"/>
    <property type="molecule type" value="Genomic_DNA"/>
</dbReference>
<dbReference type="GO" id="GO:0004765">
    <property type="term" value="F:shikimate kinase activity"/>
    <property type="evidence" value="ECO:0007669"/>
    <property type="project" value="UniProtKB-EC"/>
</dbReference>
<dbReference type="Proteomes" id="UP001596109">
    <property type="component" value="Unassembled WGS sequence"/>
</dbReference>
<dbReference type="PANTHER" id="PTHR21087:SF16">
    <property type="entry name" value="SHIKIMATE KINASE 1, CHLOROPLASTIC"/>
    <property type="match status" value="1"/>
</dbReference>
<evidence type="ECO:0000256" key="6">
    <source>
        <dbReference type="ARBA" id="ARBA00022741"/>
    </source>
</evidence>
<dbReference type="Gene3D" id="3.40.50.300">
    <property type="entry name" value="P-loop containing nucleotide triphosphate hydrolases"/>
    <property type="match status" value="1"/>
</dbReference>
<gene>
    <name evidence="11" type="primary">aroK</name>
    <name evidence="13" type="ORF">ACFPRA_19085</name>
</gene>
<dbReference type="InterPro" id="IPR023000">
    <property type="entry name" value="Shikimate_kinase_CS"/>
</dbReference>
<dbReference type="CDD" id="cd00464">
    <property type="entry name" value="SK"/>
    <property type="match status" value="1"/>
</dbReference>
<comment type="similarity">
    <text evidence="2 11">Belongs to the shikimate kinase family.</text>
</comment>
<evidence type="ECO:0000256" key="8">
    <source>
        <dbReference type="ARBA" id="ARBA00022840"/>
    </source>
</evidence>
<feature type="binding site" evidence="11">
    <location>
        <position position="145"/>
    </location>
    <ligand>
        <name>substrate</name>
    </ligand>
</feature>
<dbReference type="PROSITE" id="PS01128">
    <property type="entry name" value="SHIKIMATE_KINASE"/>
    <property type="match status" value="1"/>
</dbReference>
<evidence type="ECO:0000256" key="12">
    <source>
        <dbReference type="SAM" id="Phobius"/>
    </source>
</evidence>
<proteinExistence type="inferred from homology"/>
<keyword evidence="14" id="KW-1185">Reference proteome</keyword>
<keyword evidence="12" id="KW-0812">Transmembrane</keyword>
<evidence type="ECO:0000256" key="1">
    <source>
        <dbReference type="ARBA" id="ARBA00004842"/>
    </source>
</evidence>
<comment type="subunit">
    <text evidence="11">Monomer.</text>
</comment>
<dbReference type="SUPFAM" id="SSF52540">
    <property type="entry name" value="P-loop containing nucleoside triphosphate hydrolases"/>
    <property type="match status" value="1"/>
</dbReference>
<name>A0ABW0TNA0_9BACL</name>
<comment type="catalytic activity">
    <reaction evidence="10 11">
        <text>shikimate + ATP = 3-phosphoshikimate + ADP + H(+)</text>
        <dbReference type="Rhea" id="RHEA:13121"/>
        <dbReference type="ChEBI" id="CHEBI:15378"/>
        <dbReference type="ChEBI" id="CHEBI:30616"/>
        <dbReference type="ChEBI" id="CHEBI:36208"/>
        <dbReference type="ChEBI" id="CHEBI:145989"/>
        <dbReference type="ChEBI" id="CHEBI:456216"/>
        <dbReference type="EC" id="2.7.1.71"/>
    </reaction>
</comment>
<feature type="binding site" evidence="11">
    <location>
        <position position="66"/>
    </location>
    <ligand>
        <name>substrate</name>
    </ligand>
</feature>